<dbReference type="GO" id="GO:0030245">
    <property type="term" value="P:cellulose catabolic process"/>
    <property type="evidence" value="ECO:0007669"/>
    <property type="project" value="UniProtKB-KW"/>
</dbReference>
<keyword evidence="3" id="KW-0624">Polysaccharide degradation</keyword>
<comment type="caution">
    <text evidence="6">The sequence shown here is derived from an EMBL/GenBank/DDBJ whole genome shotgun (WGS) entry which is preliminary data.</text>
</comment>
<dbReference type="PATRIC" id="fig|1497955.3.peg.235"/>
<dbReference type="InterPro" id="IPR014756">
    <property type="entry name" value="Ig_E-set"/>
</dbReference>
<dbReference type="InterPro" id="IPR017853">
    <property type="entry name" value="GH"/>
</dbReference>
<keyword evidence="7" id="KW-1185">Reference proteome</keyword>
<accession>A0A133YH92</accession>
<evidence type="ECO:0000259" key="5">
    <source>
        <dbReference type="SMART" id="SM00642"/>
    </source>
</evidence>
<evidence type="ECO:0000256" key="3">
    <source>
        <dbReference type="ARBA" id="ARBA00023001"/>
    </source>
</evidence>
<keyword evidence="3" id="KW-0136">Cellulose degradation</keyword>
<keyword evidence="2" id="KW-0378">Hydrolase</keyword>
<dbReference type="InterPro" id="IPR013783">
    <property type="entry name" value="Ig-like_fold"/>
</dbReference>
<dbReference type="PANTHER" id="PTHR10357:SF210">
    <property type="entry name" value="MALTODEXTRIN GLUCOSIDASE"/>
    <property type="match status" value="1"/>
</dbReference>
<evidence type="ECO:0000313" key="6">
    <source>
        <dbReference type="EMBL" id="KXB42564.1"/>
    </source>
</evidence>
<dbReference type="InterPro" id="IPR013780">
    <property type="entry name" value="Glyco_hydro_b"/>
</dbReference>
<dbReference type="SUPFAM" id="SSF81296">
    <property type="entry name" value="E set domains"/>
    <property type="match status" value="1"/>
</dbReference>
<dbReference type="Proteomes" id="UP000070080">
    <property type="component" value="Unassembled WGS sequence"/>
</dbReference>
<dbReference type="SUPFAM" id="SSF51445">
    <property type="entry name" value="(Trans)glycosidases"/>
    <property type="match status" value="1"/>
</dbReference>
<dbReference type="OrthoDB" id="9805159at2"/>
<dbReference type="CDD" id="cd02857">
    <property type="entry name" value="E_set_CDase_PDE_N"/>
    <property type="match status" value="1"/>
</dbReference>
<dbReference type="Gene3D" id="3.90.400.10">
    <property type="entry name" value="Oligo-1,6-glucosidase, Domain 2"/>
    <property type="match status" value="1"/>
</dbReference>
<dbReference type="Gene3D" id="3.20.20.80">
    <property type="entry name" value="Glycosidases"/>
    <property type="match status" value="1"/>
</dbReference>
<name>A0A133YH92_9FIRM</name>
<feature type="domain" description="Glycosyl hydrolase family 13 catalytic" evidence="5">
    <location>
        <begin position="147"/>
        <end position="503"/>
    </location>
</feature>
<reference evidence="7" key="1">
    <citation type="submission" date="2016-01" db="EMBL/GenBank/DDBJ databases">
        <authorList>
            <person name="Mitreva M."/>
            <person name="Pepin K.H."/>
            <person name="Mihindukulasuriya K.A."/>
            <person name="Fulton R."/>
            <person name="Fronick C."/>
            <person name="O'Laughlin M."/>
            <person name="Miner T."/>
            <person name="Herter B."/>
            <person name="Rosa B.A."/>
            <person name="Cordes M."/>
            <person name="Tomlinson C."/>
            <person name="Wollam A."/>
            <person name="Palsikar V.B."/>
            <person name="Mardis E.R."/>
            <person name="Wilson R.K."/>
        </authorList>
    </citation>
    <scope>NUCLEOTIDE SEQUENCE [LARGE SCALE GENOMIC DNA]</scope>
    <source>
        <strain evidence="7">KA00274</strain>
    </source>
</reference>
<sequence>MRHKMNLAAIFHKATDSYIYPLDREKICLRLFTSQDISRVELFYWERSNGDPTQVKRKVMTNYLNDKEHKCFQANIQFAPLASYLRYCFMVSSSDETVYFSANGFVNCFDLALVTESKNYFEFLWPNSLDFVNYSVPSWASEQVYYQIFPERFYNGNSQLSPKTVVKWGSKPSRSNFMGGDLVGIDSKLDYISNLGCTCLYLTPIFKAFSNHKYDTIDYFTIDPEFGTQADFRRLVEHAHELGIKIILDAVFNHCGYEFPYFQDVLKNGAASPYANWFTAYTYPLTSEPLNYDCVGHYKYMPKFNHANLDVQNYLIRVALYWCREFKIDGWRFDVADELPITFIDKLSQALKAENAELLLLGETWSDATELLSGKRLDSAMNYVFRDAVTAWLAKRTLTAVEFDERINKMLMLYPYEICLRMYNLIDSHDTERFLYQSDNNVTCLRLAVFLQMTLPGCPAIFYGDELEVSGANDPDCRQAMPWQRYEKENVTFNWYKQLISLYKNNLALMRGDFKTVYCSEEANCYAFLRSYADEALLCLINASEQSSKFKLELDNYKQTRPILTADAETGEIRVTSLAEEAVTDVKTGVLLCEMPANSVKVISLER</sequence>
<dbReference type="Pfam" id="PF02903">
    <property type="entry name" value="Alpha-amylase_N"/>
    <property type="match status" value="1"/>
</dbReference>
<protein>
    <submittedName>
        <fullName evidence="6">Alpha amylase, catalytic domain protein</fullName>
    </submittedName>
</protein>
<gene>
    <name evidence="6" type="ORF">HMPREF1872_00250</name>
</gene>
<organism evidence="6 7">
    <name type="scientific">Amygdalobacter nucleatus</name>
    <dbReference type="NCBI Taxonomy" id="3029274"/>
    <lineage>
        <taxon>Bacteria</taxon>
        <taxon>Bacillati</taxon>
        <taxon>Bacillota</taxon>
        <taxon>Clostridia</taxon>
        <taxon>Eubacteriales</taxon>
        <taxon>Oscillospiraceae</taxon>
        <taxon>Amygdalobacter</taxon>
    </lineage>
</organism>
<dbReference type="AlphaFoldDB" id="A0A133YH92"/>
<dbReference type="SMART" id="SM00642">
    <property type="entry name" value="Aamy"/>
    <property type="match status" value="1"/>
</dbReference>
<keyword evidence="4" id="KW-0326">Glycosidase</keyword>
<dbReference type="InterPro" id="IPR045857">
    <property type="entry name" value="O16G_dom_2"/>
</dbReference>
<evidence type="ECO:0000313" key="7">
    <source>
        <dbReference type="Proteomes" id="UP000070080"/>
    </source>
</evidence>
<evidence type="ECO:0000256" key="1">
    <source>
        <dbReference type="ARBA" id="ARBA00008061"/>
    </source>
</evidence>
<dbReference type="PANTHER" id="PTHR10357">
    <property type="entry name" value="ALPHA-AMYLASE FAMILY MEMBER"/>
    <property type="match status" value="1"/>
</dbReference>
<dbReference type="InterPro" id="IPR006047">
    <property type="entry name" value="GH13_cat_dom"/>
</dbReference>
<evidence type="ECO:0000256" key="2">
    <source>
        <dbReference type="ARBA" id="ARBA00022801"/>
    </source>
</evidence>
<dbReference type="GO" id="GO:0004553">
    <property type="term" value="F:hydrolase activity, hydrolyzing O-glycosyl compounds"/>
    <property type="evidence" value="ECO:0007669"/>
    <property type="project" value="InterPro"/>
</dbReference>
<proteinExistence type="inferred from homology"/>
<comment type="similarity">
    <text evidence="1">Belongs to the glycosyl hydrolase 13 family.</text>
</comment>
<dbReference type="SUPFAM" id="SSF51011">
    <property type="entry name" value="Glycosyl hydrolase domain"/>
    <property type="match status" value="1"/>
</dbReference>
<dbReference type="Gene3D" id="2.60.40.10">
    <property type="entry name" value="Immunoglobulins"/>
    <property type="match status" value="1"/>
</dbReference>
<dbReference type="Pfam" id="PF00128">
    <property type="entry name" value="Alpha-amylase"/>
    <property type="match status" value="1"/>
</dbReference>
<dbReference type="CDD" id="cd11338">
    <property type="entry name" value="AmyAc_CMD"/>
    <property type="match status" value="1"/>
</dbReference>
<dbReference type="STRING" id="1497955.HMPREF1872_00250"/>
<evidence type="ECO:0000256" key="4">
    <source>
        <dbReference type="ARBA" id="ARBA00023295"/>
    </source>
</evidence>
<dbReference type="EMBL" id="LSCV01000002">
    <property type="protein sequence ID" value="KXB42564.1"/>
    <property type="molecule type" value="Genomic_DNA"/>
</dbReference>
<dbReference type="Gene3D" id="2.60.40.1180">
    <property type="entry name" value="Golgi alpha-mannosidase II"/>
    <property type="match status" value="1"/>
</dbReference>
<keyword evidence="3" id="KW-0119">Carbohydrate metabolism</keyword>
<dbReference type="InterPro" id="IPR004185">
    <property type="entry name" value="Glyco_hydro_13_lg-like_dom"/>
</dbReference>